<accession>A0A915UB56</accession>
<feature type="transmembrane region" description="Helical" evidence="6">
    <location>
        <begin position="71"/>
        <end position="92"/>
    </location>
</feature>
<evidence type="ECO:0000313" key="9">
    <source>
        <dbReference type="Proteomes" id="UP001063350"/>
    </source>
</evidence>
<evidence type="ECO:0000256" key="7">
    <source>
        <dbReference type="SAM" id="SignalP"/>
    </source>
</evidence>
<keyword evidence="4 6" id="KW-1133">Transmembrane helix</keyword>
<dbReference type="PANTHER" id="PTHR30086:SF20">
    <property type="entry name" value="ARGININE EXPORTER PROTEIN ARGO-RELATED"/>
    <property type="match status" value="1"/>
</dbReference>
<feature type="transmembrane region" description="Helical" evidence="6">
    <location>
        <begin position="148"/>
        <end position="169"/>
    </location>
</feature>
<dbReference type="EMBL" id="AP024233">
    <property type="protein sequence ID" value="BCO10310.1"/>
    <property type="molecule type" value="Genomic_DNA"/>
</dbReference>
<dbReference type="Proteomes" id="UP001063350">
    <property type="component" value="Chromosome"/>
</dbReference>
<feature type="transmembrane region" description="Helical" evidence="6">
    <location>
        <begin position="41"/>
        <end position="64"/>
    </location>
</feature>
<comment type="subcellular location">
    <subcellularLocation>
        <location evidence="1">Cell membrane</location>
        <topology evidence="1">Multi-pass membrane protein</topology>
    </subcellularLocation>
</comment>
<evidence type="ECO:0000313" key="8">
    <source>
        <dbReference type="EMBL" id="BCO10310.1"/>
    </source>
</evidence>
<proteinExistence type="predicted"/>
<dbReference type="PIRSF" id="PIRSF006324">
    <property type="entry name" value="LeuE"/>
    <property type="match status" value="1"/>
</dbReference>
<keyword evidence="7" id="KW-0732">Signal</keyword>
<name>A0A915UB56_9BACT</name>
<dbReference type="GO" id="GO:0015171">
    <property type="term" value="F:amino acid transmembrane transporter activity"/>
    <property type="evidence" value="ECO:0007669"/>
    <property type="project" value="TreeGrafter"/>
</dbReference>
<sequence>MTFLSLLSFAAAMMVLAASPGPGVFATVARSLASGFRPALAVILGIVVGDIIYLLFAIFGLSIVARSLEQLFIFVRIAGGIYLFWLGLKIWFSKPPEKVSQQLLASPSRPGNILSGLVITLSNPKVVLFYCGFLPTFIDLSVLELPDIFLIGSVVTIVLSAVLMTYAYMASRARQLFSSQKAVKRLNRSAGGVMMATGVTIAAKG</sequence>
<keyword evidence="3 6" id="KW-0812">Transmembrane</keyword>
<evidence type="ECO:0000256" key="2">
    <source>
        <dbReference type="ARBA" id="ARBA00022475"/>
    </source>
</evidence>
<feature type="signal peptide" evidence="7">
    <location>
        <begin position="1"/>
        <end position="17"/>
    </location>
</feature>
<keyword evidence="5 6" id="KW-0472">Membrane</keyword>
<evidence type="ECO:0000256" key="4">
    <source>
        <dbReference type="ARBA" id="ARBA00022989"/>
    </source>
</evidence>
<dbReference type="KEGG" id="ddu:GF1_26860"/>
<evidence type="ECO:0000256" key="3">
    <source>
        <dbReference type="ARBA" id="ARBA00022692"/>
    </source>
</evidence>
<keyword evidence="9" id="KW-1185">Reference proteome</keyword>
<dbReference type="PANTHER" id="PTHR30086">
    <property type="entry name" value="ARGININE EXPORTER PROTEIN ARGO"/>
    <property type="match status" value="1"/>
</dbReference>
<evidence type="ECO:0000256" key="6">
    <source>
        <dbReference type="SAM" id="Phobius"/>
    </source>
</evidence>
<dbReference type="Pfam" id="PF01810">
    <property type="entry name" value="LysE"/>
    <property type="match status" value="1"/>
</dbReference>
<keyword evidence="2" id="KW-1003">Cell membrane</keyword>
<gene>
    <name evidence="8" type="ORF">GF1_26860</name>
</gene>
<dbReference type="InterPro" id="IPR001123">
    <property type="entry name" value="LeuE-type"/>
</dbReference>
<evidence type="ECO:0000256" key="5">
    <source>
        <dbReference type="ARBA" id="ARBA00023136"/>
    </source>
</evidence>
<feature type="chain" id="PRO_5037632548" evidence="7">
    <location>
        <begin position="18"/>
        <end position="205"/>
    </location>
</feature>
<dbReference type="GO" id="GO:0005886">
    <property type="term" value="C:plasma membrane"/>
    <property type="evidence" value="ECO:0007669"/>
    <property type="project" value="UniProtKB-SubCell"/>
</dbReference>
<protein>
    <submittedName>
        <fullName evidence="8">Lysine transporter LysE</fullName>
    </submittedName>
</protein>
<evidence type="ECO:0000256" key="1">
    <source>
        <dbReference type="ARBA" id="ARBA00004651"/>
    </source>
</evidence>
<organism evidence="8 9">
    <name type="scientific">Desulfolithobacter dissulfuricans</name>
    <dbReference type="NCBI Taxonomy" id="2795293"/>
    <lineage>
        <taxon>Bacteria</taxon>
        <taxon>Pseudomonadati</taxon>
        <taxon>Thermodesulfobacteriota</taxon>
        <taxon>Desulfobulbia</taxon>
        <taxon>Desulfobulbales</taxon>
        <taxon>Desulfobulbaceae</taxon>
        <taxon>Desulfolithobacter</taxon>
    </lineage>
</organism>
<dbReference type="AlphaFoldDB" id="A0A915UB56"/>
<reference evidence="8" key="1">
    <citation type="submission" date="2020-12" db="EMBL/GenBank/DDBJ databases">
        <title>Desulfobium dissulfuricans gen. nov., sp. nov., a novel mesophilic, sulfate-reducing bacterium isolated from a deep-sea hydrothermal vent.</title>
        <authorList>
            <person name="Hashimoto Y."/>
            <person name="Tame A."/>
            <person name="Sawayama S."/>
            <person name="Miyazaki J."/>
            <person name="Takai K."/>
            <person name="Nakagawa S."/>
        </authorList>
    </citation>
    <scope>NUCLEOTIDE SEQUENCE</scope>
    <source>
        <strain evidence="8">GF1</strain>
    </source>
</reference>